<evidence type="ECO:0000313" key="2">
    <source>
        <dbReference type="EMBL" id="RAH83339.1"/>
    </source>
</evidence>
<gene>
    <name evidence="2" type="ORF">BO86DRAFT_387938</name>
</gene>
<sequence>MFRLATVSRGVPFSLILMVRRGKWGEKEKRDPATRRTLTALAAHGLILCWMVLVGGNKPGYDCLPIAQLYSVVRLGWIR</sequence>
<protein>
    <submittedName>
        <fullName evidence="2">Uncharacterized protein</fullName>
    </submittedName>
</protein>
<keyword evidence="3" id="KW-1185">Reference proteome</keyword>
<dbReference type="RefSeq" id="XP_025529233.1">
    <property type="nucleotide sequence ID" value="XM_025671726.1"/>
</dbReference>
<evidence type="ECO:0000313" key="3">
    <source>
        <dbReference type="Proteomes" id="UP000249497"/>
    </source>
</evidence>
<evidence type="ECO:0000256" key="1">
    <source>
        <dbReference type="SAM" id="Phobius"/>
    </source>
</evidence>
<dbReference type="AlphaFoldDB" id="A0A8T8X7A8"/>
<accession>A0A8T8X7A8</accession>
<keyword evidence="1" id="KW-0812">Transmembrane</keyword>
<name>A0A8T8X7A8_ASPJA</name>
<feature type="transmembrane region" description="Helical" evidence="1">
    <location>
        <begin position="37"/>
        <end position="55"/>
    </location>
</feature>
<reference evidence="2 3" key="1">
    <citation type="submission" date="2018-02" db="EMBL/GenBank/DDBJ databases">
        <title>The genomes of Aspergillus section Nigri reveals drivers in fungal speciation.</title>
        <authorList>
            <consortium name="DOE Joint Genome Institute"/>
            <person name="Vesth T.C."/>
            <person name="Nybo J."/>
            <person name="Theobald S."/>
            <person name="Brandl J."/>
            <person name="Frisvad J.C."/>
            <person name="Nielsen K.F."/>
            <person name="Lyhne E.K."/>
            <person name="Kogle M.E."/>
            <person name="Kuo A."/>
            <person name="Riley R."/>
            <person name="Clum A."/>
            <person name="Nolan M."/>
            <person name="Lipzen A."/>
            <person name="Salamov A."/>
            <person name="Henrissat B."/>
            <person name="Wiebenga A."/>
            <person name="De vries R.P."/>
            <person name="Grigoriev I.V."/>
            <person name="Mortensen U.H."/>
            <person name="Andersen M.R."/>
            <person name="Baker S.E."/>
        </authorList>
    </citation>
    <scope>NUCLEOTIDE SEQUENCE [LARGE SCALE GENOMIC DNA]</scope>
    <source>
        <strain evidence="2 3">CBS 114.51</strain>
    </source>
</reference>
<keyword evidence="1" id="KW-1133">Transmembrane helix</keyword>
<dbReference type="EMBL" id="KZ824783">
    <property type="protein sequence ID" value="RAH83339.1"/>
    <property type="molecule type" value="Genomic_DNA"/>
</dbReference>
<keyword evidence="1" id="KW-0472">Membrane</keyword>
<dbReference type="GeneID" id="37175418"/>
<dbReference type="Proteomes" id="UP000249497">
    <property type="component" value="Unassembled WGS sequence"/>
</dbReference>
<proteinExistence type="predicted"/>
<organism evidence="2 3">
    <name type="scientific">Aspergillus japonicus CBS 114.51</name>
    <dbReference type="NCBI Taxonomy" id="1448312"/>
    <lineage>
        <taxon>Eukaryota</taxon>
        <taxon>Fungi</taxon>
        <taxon>Dikarya</taxon>
        <taxon>Ascomycota</taxon>
        <taxon>Pezizomycotina</taxon>
        <taxon>Eurotiomycetes</taxon>
        <taxon>Eurotiomycetidae</taxon>
        <taxon>Eurotiales</taxon>
        <taxon>Aspergillaceae</taxon>
        <taxon>Aspergillus</taxon>
        <taxon>Aspergillus subgen. Circumdati</taxon>
    </lineage>
</organism>